<comment type="caution">
    <text evidence="3">The sequence shown here is derived from an EMBL/GenBank/DDBJ whole genome shotgun (WGS) entry which is preliminary data.</text>
</comment>
<dbReference type="Pfam" id="PF15998">
    <property type="entry name" value="DUF4773"/>
    <property type="match status" value="1"/>
</dbReference>
<name>A0AAW2EJC7_9HYME</name>
<dbReference type="InterPro" id="IPR031941">
    <property type="entry name" value="DUF4773"/>
</dbReference>
<protein>
    <recommendedName>
        <fullName evidence="2">DUF4773 domain-containing protein</fullName>
    </recommendedName>
</protein>
<evidence type="ECO:0000259" key="2">
    <source>
        <dbReference type="Pfam" id="PF15998"/>
    </source>
</evidence>
<dbReference type="EMBL" id="JADYXP020000023">
    <property type="protein sequence ID" value="KAL0101917.1"/>
    <property type="molecule type" value="Genomic_DNA"/>
</dbReference>
<reference evidence="3 4" key="1">
    <citation type="submission" date="2023-03" db="EMBL/GenBank/DDBJ databases">
        <title>High recombination rates correlate with genetic variation in Cardiocondyla obscurior ants.</title>
        <authorList>
            <person name="Errbii M."/>
        </authorList>
    </citation>
    <scope>NUCLEOTIDE SEQUENCE [LARGE SCALE GENOMIC DNA]</scope>
    <source>
        <strain evidence="3">Alpha-2009</strain>
        <tissue evidence="3">Whole body</tissue>
    </source>
</reference>
<feature type="chain" id="PRO_5043833894" description="DUF4773 domain-containing protein" evidence="1">
    <location>
        <begin position="21"/>
        <end position="218"/>
    </location>
</feature>
<evidence type="ECO:0000313" key="3">
    <source>
        <dbReference type="EMBL" id="KAL0101917.1"/>
    </source>
</evidence>
<feature type="signal peptide" evidence="1">
    <location>
        <begin position="1"/>
        <end position="20"/>
    </location>
</feature>
<dbReference type="Proteomes" id="UP001430953">
    <property type="component" value="Unassembled WGS sequence"/>
</dbReference>
<gene>
    <name evidence="3" type="ORF">PUN28_018462</name>
</gene>
<dbReference type="PANTHER" id="PTHR36299">
    <property type="entry name" value="AGAP008005-PA"/>
    <property type="match status" value="1"/>
</dbReference>
<keyword evidence="4" id="KW-1185">Reference proteome</keyword>
<keyword evidence="1" id="KW-0732">Signal</keyword>
<dbReference type="AlphaFoldDB" id="A0AAW2EJC7"/>
<organism evidence="3 4">
    <name type="scientific">Cardiocondyla obscurior</name>
    <dbReference type="NCBI Taxonomy" id="286306"/>
    <lineage>
        <taxon>Eukaryota</taxon>
        <taxon>Metazoa</taxon>
        <taxon>Ecdysozoa</taxon>
        <taxon>Arthropoda</taxon>
        <taxon>Hexapoda</taxon>
        <taxon>Insecta</taxon>
        <taxon>Pterygota</taxon>
        <taxon>Neoptera</taxon>
        <taxon>Endopterygota</taxon>
        <taxon>Hymenoptera</taxon>
        <taxon>Apocrita</taxon>
        <taxon>Aculeata</taxon>
        <taxon>Formicoidea</taxon>
        <taxon>Formicidae</taxon>
        <taxon>Myrmicinae</taxon>
        <taxon>Cardiocondyla</taxon>
    </lineage>
</organism>
<feature type="domain" description="DUF4773" evidence="2">
    <location>
        <begin position="71"/>
        <end position="185"/>
    </location>
</feature>
<evidence type="ECO:0000313" key="4">
    <source>
        <dbReference type="Proteomes" id="UP001430953"/>
    </source>
</evidence>
<accession>A0AAW2EJC7</accession>
<proteinExistence type="predicted"/>
<sequence length="218" mass="24672">MLSKWLFVSLLTLGIQSIFANTHINDYSINNIDVTKFISVFYNANTHMPLKGVLEYVGRGPFPGIGFRGVKCTCQSFTCGCCNGVNITKFNIDHQVCTNFTYYPQDTSVTFKFVVNEKELVTNSLSARNPAPFCVPFYPPFISFCVRFYDVYMWGRNLHACVDLETIVISWPILVLHFDCITIGMGEMAVIMPDVNGSEIYDQVDFEPIFTESPNNNT</sequence>
<dbReference type="PANTHER" id="PTHR36299:SF1">
    <property type="entry name" value="DUF4773 DOMAIN-CONTAINING PROTEIN"/>
    <property type="match status" value="1"/>
</dbReference>
<evidence type="ECO:0000256" key="1">
    <source>
        <dbReference type="SAM" id="SignalP"/>
    </source>
</evidence>